<organism evidence="1 2">
    <name type="scientific">Leptospira kmetyi</name>
    <dbReference type="NCBI Taxonomy" id="408139"/>
    <lineage>
        <taxon>Bacteria</taxon>
        <taxon>Pseudomonadati</taxon>
        <taxon>Spirochaetota</taxon>
        <taxon>Spirochaetia</taxon>
        <taxon>Leptospirales</taxon>
        <taxon>Leptospiraceae</taxon>
        <taxon>Leptospira</taxon>
    </lineage>
</organism>
<evidence type="ECO:0000313" key="2">
    <source>
        <dbReference type="Proteomes" id="UP000231919"/>
    </source>
</evidence>
<comment type="caution">
    <text evidence="1">The sequence shown here is derived from an EMBL/GenBank/DDBJ whole genome shotgun (WGS) entry which is preliminary data.</text>
</comment>
<accession>A0ABX4N4R9</accession>
<dbReference type="EMBL" id="NPDP01000042">
    <property type="protein sequence ID" value="PJZ28305.1"/>
    <property type="molecule type" value="Genomic_DNA"/>
</dbReference>
<keyword evidence="2" id="KW-1185">Reference proteome</keyword>
<name>A0ABX4N4R9_9LEPT</name>
<reference evidence="1 2" key="1">
    <citation type="submission" date="2017-07" db="EMBL/GenBank/DDBJ databases">
        <title>Leptospira spp. isolated from tropical soils.</title>
        <authorList>
            <person name="Thibeaux R."/>
            <person name="Iraola G."/>
            <person name="Ferres I."/>
            <person name="Bierque E."/>
            <person name="Girault D."/>
            <person name="Soupe-Gilbert M.-E."/>
            <person name="Picardeau M."/>
            <person name="Goarant C."/>
        </authorList>
    </citation>
    <scope>NUCLEOTIDE SEQUENCE [LARGE SCALE GENOMIC DNA]</scope>
    <source>
        <strain evidence="1 2">JW2-C-B1</strain>
    </source>
</reference>
<sequence>MSHGKESETDLLILLNNMIGEDFVFQSPILMEESGKKIELTDFLILLDDILISIQSKSIEINIDDITDIKLGRIFKKYESAKSQLNRTINSARREEKVSLNANHLNDQIELPWNNFKTKIFIITLNIPDNLYEDPEFRFQFVKFETYKEIALHTFILQDLKKISGEIKTGGDLLHYLENREVVLNAAPMHQLINELDIMALYKIKYDTIEKIKNGEINHFIITPGLWESYQKDLKEKIEERDRLLTDFNLINTLIKEKRNSISYSIEKFGYSKDQTIQNYLRIIGILSLLSSIDRYHVEKALKEKIASSNVHSRGYFIFSFRNKAILFLISNETDRERRMDQLVFFSEQGALYINKTRPEAETFLGVATEGRNAPGRSFDSALFSIEDAIHEVEEFDGQLFENRDFGKVDEWTI</sequence>
<protein>
    <submittedName>
        <fullName evidence="1">Uncharacterized protein</fullName>
    </submittedName>
</protein>
<proteinExistence type="predicted"/>
<evidence type="ECO:0000313" key="1">
    <source>
        <dbReference type="EMBL" id="PJZ28305.1"/>
    </source>
</evidence>
<gene>
    <name evidence="1" type="ORF">CH378_18450</name>
</gene>
<dbReference type="RefSeq" id="WP_100756397.1">
    <property type="nucleotide sequence ID" value="NZ_NPDP01000042.1"/>
</dbReference>
<dbReference type="Proteomes" id="UP000231919">
    <property type="component" value="Unassembled WGS sequence"/>
</dbReference>